<organism evidence="9 10">
    <name type="scientific">Winslowiella toletana</name>
    <dbReference type="NCBI Taxonomy" id="92490"/>
    <lineage>
        <taxon>Bacteria</taxon>
        <taxon>Pseudomonadati</taxon>
        <taxon>Pseudomonadota</taxon>
        <taxon>Gammaproteobacteria</taxon>
        <taxon>Enterobacterales</taxon>
        <taxon>Erwiniaceae</taxon>
        <taxon>Winslowiella</taxon>
    </lineage>
</organism>
<dbReference type="SMART" id="SM00283">
    <property type="entry name" value="MA"/>
    <property type="match status" value="1"/>
</dbReference>
<dbReference type="Proteomes" id="UP001195624">
    <property type="component" value="Unassembled WGS sequence"/>
</dbReference>
<dbReference type="PROSITE" id="PS50885">
    <property type="entry name" value="HAMP"/>
    <property type="match status" value="1"/>
</dbReference>
<evidence type="ECO:0000313" key="10">
    <source>
        <dbReference type="Proteomes" id="UP001195624"/>
    </source>
</evidence>
<accession>A0ABS4PFL4</accession>
<evidence type="ECO:0000259" key="8">
    <source>
        <dbReference type="PROSITE" id="PS50885"/>
    </source>
</evidence>
<evidence type="ECO:0000256" key="6">
    <source>
        <dbReference type="SAM" id="Phobius"/>
    </source>
</evidence>
<feature type="domain" description="Methyl-accepting transducer" evidence="7">
    <location>
        <begin position="268"/>
        <end position="497"/>
    </location>
</feature>
<name>A0ABS4PFL4_9GAMM</name>
<dbReference type="EMBL" id="JAGGMQ010000001">
    <property type="protein sequence ID" value="MBP2171426.1"/>
    <property type="molecule type" value="Genomic_DNA"/>
</dbReference>
<feature type="domain" description="HAMP" evidence="8">
    <location>
        <begin position="210"/>
        <end position="263"/>
    </location>
</feature>
<dbReference type="CDD" id="cd11386">
    <property type="entry name" value="MCP_signal"/>
    <property type="match status" value="1"/>
</dbReference>
<dbReference type="InterPro" id="IPR004090">
    <property type="entry name" value="Chemotax_Me-accpt_rcpt"/>
</dbReference>
<evidence type="ECO:0000313" key="9">
    <source>
        <dbReference type="EMBL" id="MBP2171426.1"/>
    </source>
</evidence>
<proteinExistence type="inferred from homology"/>
<evidence type="ECO:0000256" key="4">
    <source>
        <dbReference type="ARBA" id="ARBA00029447"/>
    </source>
</evidence>
<feature type="transmembrane region" description="Helical" evidence="6">
    <location>
        <begin position="187"/>
        <end position="206"/>
    </location>
</feature>
<keyword evidence="3 5" id="KW-0807">Transducer</keyword>
<keyword evidence="2" id="KW-0145">Chemotaxis</keyword>
<evidence type="ECO:0000256" key="3">
    <source>
        <dbReference type="ARBA" id="ARBA00023224"/>
    </source>
</evidence>
<keyword evidence="10" id="KW-1185">Reference proteome</keyword>
<gene>
    <name evidence="9" type="ORF">J2125_004618</name>
</gene>
<comment type="caution">
    <text evidence="9">The sequence shown here is derived from an EMBL/GenBank/DDBJ whole genome shotgun (WGS) entry which is preliminary data.</text>
</comment>
<dbReference type="PRINTS" id="PR00260">
    <property type="entry name" value="CHEMTRNSDUCR"/>
</dbReference>
<dbReference type="Pfam" id="PF00672">
    <property type="entry name" value="HAMP"/>
    <property type="match status" value="1"/>
</dbReference>
<dbReference type="PANTHER" id="PTHR43531:SF14">
    <property type="entry name" value="METHYL-ACCEPTING CHEMOTAXIS PROTEIN I-RELATED"/>
    <property type="match status" value="1"/>
</dbReference>
<dbReference type="SUPFAM" id="SSF58104">
    <property type="entry name" value="Methyl-accepting chemotaxis protein (MCP) signaling domain"/>
    <property type="match status" value="1"/>
</dbReference>
<dbReference type="InterPro" id="IPR004089">
    <property type="entry name" value="MCPsignal_dom"/>
</dbReference>
<keyword evidence="6" id="KW-0812">Transmembrane</keyword>
<dbReference type="RefSeq" id="WP_017802369.1">
    <property type="nucleotide sequence ID" value="NZ_JAGGMQ010000001.1"/>
</dbReference>
<keyword evidence="6" id="KW-1133">Transmembrane helix</keyword>
<dbReference type="Gene3D" id="1.10.287.950">
    <property type="entry name" value="Methyl-accepting chemotaxis protein"/>
    <property type="match status" value="1"/>
</dbReference>
<dbReference type="Pfam" id="PF12729">
    <property type="entry name" value="4HB_MCP_1"/>
    <property type="match status" value="1"/>
</dbReference>
<dbReference type="Pfam" id="PF00015">
    <property type="entry name" value="MCPsignal"/>
    <property type="match status" value="1"/>
</dbReference>
<dbReference type="PANTHER" id="PTHR43531">
    <property type="entry name" value="PROTEIN ICFG"/>
    <property type="match status" value="1"/>
</dbReference>
<reference evidence="10" key="1">
    <citation type="submission" date="2023-07" db="EMBL/GenBank/DDBJ databases">
        <title>Genome mining of underrepresented organisms for secondary metabolites.</title>
        <authorList>
            <person name="D'Agostino P.M."/>
        </authorList>
    </citation>
    <scope>NUCLEOTIDE SEQUENCE [LARGE SCALE GENOMIC DNA]</scope>
    <source>
        <strain evidence="10">WS4403</strain>
    </source>
</reference>
<dbReference type="PROSITE" id="PS50111">
    <property type="entry name" value="CHEMOTAXIS_TRANSDUC_2"/>
    <property type="match status" value="1"/>
</dbReference>
<protein>
    <submittedName>
        <fullName evidence="9">Methyl-accepting chemotaxis protein</fullName>
    </submittedName>
</protein>
<dbReference type="CDD" id="cd06225">
    <property type="entry name" value="HAMP"/>
    <property type="match status" value="1"/>
</dbReference>
<comment type="similarity">
    <text evidence="4">Belongs to the methyl-accepting chemotaxis (MCP) protein family.</text>
</comment>
<sequence length="548" mass="58058">MTITKRLFFIFTLLALSLCTLTAVSLYVITGFQDRFEYVQMNSIPSIKDLNKSISTSNQLRIAIYEHKGTADSGMQADIEKRISDLIGQLKSQTEYYMAHDISSDQDKAMTEDAFKNIAAVESALPDFIAASRAHDDVASLNTIKSDNGVGAAVRKTIDELNRQIQLNIDIGDELRKQNTAIYSSTFWGMLVAAVLVILLVGALAFRTIFNVRNSLNSIQRVMENVSETLDLTLQADSARQDEIGKTATAFNHLTSRVSGVLASVTSSAQSVSSASTQIAAGNEDLSARTEEQAASLEQTSASMSTLNDTVKLNAENARQASMLASSANELALSSGNSVAAMVGTMENIRSSSAKISDITGLIEGIAFQTNILALNAAVEAARAGEQGRGFAVVASEVRNLAQRSSTAAKEIKDLIITSSQLVASGSVQAADVGENMSKVQGSIRQVADIVGEMAAATAEQSQGIEQVHLAVGQMDSVTQQNAALVEEASAASQSLQEQAATLSNLVSAFKVQGDSAVTRPAATMSTAKSAPKKNLVLADSGENWSSF</sequence>
<dbReference type="InterPro" id="IPR003660">
    <property type="entry name" value="HAMP_dom"/>
</dbReference>
<evidence type="ECO:0000256" key="5">
    <source>
        <dbReference type="PROSITE-ProRule" id="PRU00284"/>
    </source>
</evidence>
<evidence type="ECO:0000259" key="7">
    <source>
        <dbReference type="PROSITE" id="PS50111"/>
    </source>
</evidence>
<keyword evidence="6" id="KW-0472">Membrane</keyword>
<dbReference type="InterPro" id="IPR024478">
    <property type="entry name" value="HlyB_4HB_MCP"/>
</dbReference>
<dbReference type="InterPro" id="IPR051310">
    <property type="entry name" value="MCP_chemotaxis"/>
</dbReference>
<keyword evidence="1" id="KW-0488">Methylation</keyword>
<evidence type="ECO:0000256" key="1">
    <source>
        <dbReference type="ARBA" id="ARBA00022481"/>
    </source>
</evidence>
<evidence type="ECO:0000256" key="2">
    <source>
        <dbReference type="ARBA" id="ARBA00022500"/>
    </source>
</evidence>